<proteinExistence type="inferred from homology"/>
<comment type="similarity">
    <text evidence="1">Belongs to the ribosome association toxin RatA family.</text>
</comment>
<dbReference type="GO" id="GO:0045333">
    <property type="term" value="P:cellular respiration"/>
    <property type="evidence" value="ECO:0007669"/>
    <property type="project" value="InterPro"/>
</dbReference>
<dbReference type="PANTHER" id="PTHR12901:SF10">
    <property type="entry name" value="COENZYME Q-BINDING PROTEIN COQ10, MITOCHONDRIAL"/>
    <property type="match status" value="1"/>
</dbReference>
<reference evidence="3" key="1">
    <citation type="submission" date="2024-06" db="EMBL/GenBank/DDBJ databases">
        <title>Caulobacter inopinatus, sp. nov.</title>
        <authorList>
            <person name="Donachie S.P."/>
        </authorList>
    </citation>
    <scope>NUCLEOTIDE SEQUENCE</scope>
    <source>
        <strain evidence="3">73W</strain>
    </source>
</reference>
<dbReference type="Gene3D" id="3.30.530.20">
    <property type="match status" value="1"/>
</dbReference>
<evidence type="ECO:0000313" key="3">
    <source>
        <dbReference type="EMBL" id="XDO96851.1"/>
    </source>
</evidence>
<protein>
    <submittedName>
        <fullName evidence="3">SRPBCC family protein</fullName>
    </submittedName>
</protein>
<dbReference type="GO" id="GO:0048039">
    <property type="term" value="F:ubiquinone binding"/>
    <property type="evidence" value="ECO:0007669"/>
    <property type="project" value="InterPro"/>
</dbReference>
<sequence length="153" mass="17572">MRHSVSRVLPYTPDQLFELVGDVKHYPDFVPWVTSLRTWNEQPEADGVSSLDAEAAVGFSFLREKFSTHVRRDRTLHQVDVSLISGPFKKLRNRWRFIPHEQGTEVLFDIDFEFRMRFLDGILASNFDHAVARLIGCFDARARTLYGTASGVA</sequence>
<dbReference type="InterPro" id="IPR023393">
    <property type="entry name" value="START-like_dom_sf"/>
</dbReference>
<dbReference type="SUPFAM" id="SSF55961">
    <property type="entry name" value="Bet v1-like"/>
    <property type="match status" value="1"/>
</dbReference>
<feature type="domain" description="Coenzyme Q-binding protein COQ10 START" evidence="2">
    <location>
        <begin position="9"/>
        <end position="135"/>
    </location>
</feature>
<dbReference type="InterPro" id="IPR005031">
    <property type="entry name" value="COQ10_START"/>
</dbReference>
<dbReference type="EMBL" id="CP158375">
    <property type="protein sequence ID" value="XDO96851.1"/>
    <property type="molecule type" value="Genomic_DNA"/>
</dbReference>
<dbReference type="Pfam" id="PF03364">
    <property type="entry name" value="Polyketide_cyc"/>
    <property type="match status" value="1"/>
</dbReference>
<organism evidence="3">
    <name type="scientific">Caulobacter sp. 73W</name>
    <dbReference type="NCBI Taxonomy" id="3161137"/>
    <lineage>
        <taxon>Bacteria</taxon>
        <taxon>Pseudomonadati</taxon>
        <taxon>Pseudomonadota</taxon>
        <taxon>Alphaproteobacteria</taxon>
        <taxon>Caulobacterales</taxon>
        <taxon>Caulobacteraceae</taxon>
        <taxon>Caulobacter</taxon>
    </lineage>
</organism>
<accession>A0AB39KTP6</accession>
<evidence type="ECO:0000256" key="1">
    <source>
        <dbReference type="ARBA" id="ARBA00008918"/>
    </source>
</evidence>
<gene>
    <name evidence="3" type="ORF">ABOZ73_19160</name>
</gene>
<evidence type="ECO:0000259" key="2">
    <source>
        <dbReference type="Pfam" id="PF03364"/>
    </source>
</evidence>
<dbReference type="CDD" id="cd07813">
    <property type="entry name" value="COQ10p_like"/>
    <property type="match status" value="1"/>
</dbReference>
<name>A0AB39KTP6_9CAUL</name>
<dbReference type="PANTHER" id="PTHR12901">
    <property type="entry name" value="SPERM PROTEIN HOMOLOG"/>
    <property type="match status" value="1"/>
</dbReference>
<dbReference type="AlphaFoldDB" id="A0AB39KTP6"/>
<dbReference type="RefSeq" id="WP_369059698.1">
    <property type="nucleotide sequence ID" value="NZ_CP158375.1"/>
</dbReference>
<dbReference type="InterPro" id="IPR044996">
    <property type="entry name" value="COQ10-like"/>
</dbReference>